<gene>
    <name evidence="1" type="ORF">SAMN06297397_1456</name>
</gene>
<name>A0AC61PKW2_9FIRM</name>
<organism evidence="1 2">
    <name type="scientific">Aristaeella lactis</name>
    <dbReference type="NCBI Taxonomy" id="3046383"/>
    <lineage>
        <taxon>Bacteria</taxon>
        <taxon>Bacillati</taxon>
        <taxon>Bacillota</taxon>
        <taxon>Clostridia</taxon>
        <taxon>Eubacteriales</taxon>
        <taxon>Aristaeellaceae</taxon>
        <taxon>Aristaeella</taxon>
    </lineage>
</organism>
<proteinExistence type="predicted"/>
<protein>
    <submittedName>
        <fullName evidence="1">EDD domain protein, DegV family</fullName>
    </submittedName>
</protein>
<dbReference type="Proteomes" id="UP000192328">
    <property type="component" value="Unassembled WGS sequence"/>
</dbReference>
<evidence type="ECO:0000313" key="1">
    <source>
        <dbReference type="EMBL" id="SMC57619.1"/>
    </source>
</evidence>
<reference evidence="1" key="1">
    <citation type="submission" date="2017-04" db="EMBL/GenBank/DDBJ databases">
        <authorList>
            <person name="Varghese N."/>
            <person name="Submissions S."/>
        </authorList>
    </citation>
    <scope>NUCLEOTIDE SEQUENCE</scope>
    <source>
        <strain evidence="1">WTE2008</strain>
    </source>
</reference>
<keyword evidence="2" id="KW-1185">Reference proteome</keyword>
<dbReference type="EMBL" id="FWXZ01000002">
    <property type="protein sequence ID" value="SMC57619.1"/>
    <property type="molecule type" value="Genomic_DNA"/>
</dbReference>
<evidence type="ECO:0000313" key="2">
    <source>
        <dbReference type="Proteomes" id="UP000192328"/>
    </source>
</evidence>
<sequence length="277" mass="30291">MWHLVSDSSCDLYELEGTEGKMDFATIPFTIRIGGKEYVDDENMNVGEMLEANETHSEMAQTACPSPEAWREKFSAPGPVIAFTISGALSGCYNSALIGRNMVLEDEPDKQIAIIDTKATGPEVSMLIWHARDLILAGKSFEEIEKDLNETADRIHTSFALISYHNLIKSGRVSRLIGFIAGHLGFWGIGMGDEKGEIVIRGKARGSKSMVRFLVEEISKVGIAGKQIVISHCQNLKDAEALKKALEAAHAGIEVLVQAARGLDSFYAEREGLIVGY</sequence>
<comment type="caution">
    <text evidence="1">The sequence shown here is derived from an EMBL/GenBank/DDBJ whole genome shotgun (WGS) entry which is preliminary data.</text>
</comment>
<accession>A0AC61PKW2</accession>